<evidence type="ECO:0000313" key="3">
    <source>
        <dbReference type="EMBL" id="NGN40457.1"/>
    </source>
</evidence>
<accession>A0A7C9R572</accession>
<dbReference type="Proteomes" id="UP000481252">
    <property type="component" value="Unassembled WGS sequence"/>
</dbReference>
<evidence type="ECO:0000256" key="1">
    <source>
        <dbReference type="SAM" id="MobiDB-lite"/>
    </source>
</evidence>
<dbReference type="AlphaFoldDB" id="A0A7C9R572"/>
<dbReference type="RefSeq" id="WP_165115079.1">
    <property type="nucleotide sequence ID" value="NZ_JAAKZG010000002.1"/>
</dbReference>
<protein>
    <submittedName>
        <fullName evidence="3">Uncharacterized protein</fullName>
    </submittedName>
</protein>
<keyword evidence="4" id="KW-1185">Reference proteome</keyword>
<evidence type="ECO:0000313" key="4">
    <source>
        <dbReference type="Proteomes" id="UP000481252"/>
    </source>
</evidence>
<evidence type="ECO:0000256" key="2">
    <source>
        <dbReference type="SAM" id="SignalP"/>
    </source>
</evidence>
<sequence length="139" mass="13911">MRIQSVFLLGGIFLTGTAQAGSIQHIEAMTVPLGPSMVLEGTATVPAKPAQTGEKISTSVIALGDAMPNVDGAKVAAIPPADPAPKPRHQQAPMVMRGGISGDTFVRGTGVSTPAPTQVAADTPAKPSGPPLAPMAPAK</sequence>
<dbReference type="EMBL" id="JAAKZG010000002">
    <property type="protein sequence ID" value="NGN40457.1"/>
    <property type="molecule type" value="Genomic_DNA"/>
</dbReference>
<feature type="chain" id="PRO_5028814931" evidence="2">
    <location>
        <begin position="21"/>
        <end position="139"/>
    </location>
</feature>
<proteinExistence type="predicted"/>
<comment type="caution">
    <text evidence="3">The sequence shown here is derived from an EMBL/GenBank/DDBJ whole genome shotgun (WGS) entry which is preliminary data.</text>
</comment>
<reference evidence="3 4" key="1">
    <citation type="submission" date="2020-02" db="EMBL/GenBank/DDBJ databases">
        <title>Genome sequence of the type strain CGMCC 1.15528 of Mesorhizobium zhangyense.</title>
        <authorList>
            <person name="Gao J."/>
            <person name="Sun J."/>
        </authorList>
    </citation>
    <scope>NUCLEOTIDE SEQUENCE [LARGE SCALE GENOMIC DNA]</scope>
    <source>
        <strain evidence="3 4">CGMCC 1.15528</strain>
    </source>
</reference>
<feature type="region of interest" description="Disordered" evidence="1">
    <location>
        <begin position="98"/>
        <end position="139"/>
    </location>
</feature>
<organism evidence="3 4">
    <name type="scientific">Mesorhizobium zhangyense</name>
    <dbReference type="NCBI Taxonomy" id="1776730"/>
    <lineage>
        <taxon>Bacteria</taxon>
        <taxon>Pseudomonadati</taxon>
        <taxon>Pseudomonadota</taxon>
        <taxon>Alphaproteobacteria</taxon>
        <taxon>Hyphomicrobiales</taxon>
        <taxon>Phyllobacteriaceae</taxon>
        <taxon>Mesorhizobium</taxon>
    </lineage>
</organism>
<keyword evidence="2" id="KW-0732">Signal</keyword>
<name>A0A7C9R572_9HYPH</name>
<feature type="compositionally biased region" description="Pro residues" evidence="1">
    <location>
        <begin position="127"/>
        <end position="139"/>
    </location>
</feature>
<feature type="signal peptide" evidence="2">
    <location>
        <begin position="1"/>
        <end position="20"/>
    </location>
</feature>
<gene>
    <name evidence="3" type="ORF">G6N74_05220</name>
</gene>